<evidence type="ECO:0000313" key="5">
    <source>
        <dbReference type="Proteomes" id="UP000663852"/>
    </source>
</evidence>
<accession>A0A815HQ29</accession>
<sequence>MVKPKPLFMLFFLVLVVLAILKYLRTRKFLPVATPTDSTMCLDSFDANGLYKSVFHMSMVQFMVPKTLSHWVENKSGFEIGAPSVSTWGHLGLYDAAAKVDATNFAAQTLWESGIKEGGPFLWKNRTLGKHFIRDAVDLHGIPDESYDFVCGTDILEHVANPFKALLEWLRIMKPNGLLIVIVPYQNVTFDHKRNVAKIEHLIDDYQKKVTEKDLTHLDEILRLHDLGRDAAAGGFDAFKARSEKNFEIRGLHQHVYDQRLLYYIYRCLNVEVKSQYIWDYHQLIIGQKR</sequence>
<dbReference type="EMBL" id="CAJNOJ010000268">
    <property type="protein sequence ID" value="CAF1355168.1"/>
    <property type="molecule type" value="Genomic_DNA"/>
</dbReference>
<gene>
    <name evidence="2" type="ORF">EDS130_LOCUS33502</name>
    <name evidence="3" type="ORF">XAT740_LOCUS53748</name>
</gene>
<dbReference type="InterPro" id="IPR013216">
    <property type="entry name" value="Methyltransf_11"/>
</dbReference>
<proteinExistence type="predicted"/>
<dbReference type="SUPFAM" id="SSF53335">
    <property type="entry name" value="S-adenosyl-L-methionine-dependent methyltransferases"/>
    <property type="match status" value="1"/>
</dbReference>
<dbReference type="OrthoDB" id="10017101at2759"/>
<reference evidence="2" key="1">
    <citation type="submission" date="2021-02" db="EMBL/GenBank/DDBJ databases">
        <authorList>
            <person name="Nowell W R."/>
        </authorList>
    </citation>
    <scope>NUCLEOTIDE SEQUENCE</scope>
</reference>
<keyword evidence="4" id="KW-1185">Reference proteome</keyword>
<protein>
    <recommendedName>
        <fullName evidence="1">Methyltransferase type 11 domain-containing protein</fullName>
    </recommendedName>
</protein>
<feature type="domain" description="Methyltransferase type 11" evidence="1">
    <location>
        <begin position="134"/>
        <end position="181"/>
    </location>
</feature>
<name>A0A815HQ29_ADIRI</name>
<dbReference type="CDD" id="cd02440">
    <property type="entry name" value="AdoMet_MTases"/>
    <property type="match status" value="1"/>
</dbReference>
<organism evidence="2 5">
    <name type="scientific">Adineta ricciae</name>
    <name type="common">Rotifer</name>
    <dbReference type="NCBI Taxonomy" id="249248"/>
    <lineage>
        <taxon>Eukaryota</taxon>
        <taxon>Metazoa</taxon>
        <taxon>Spiralia</taxon>
        <taxon>Gnathifera</taxon>
        <taxon>Rotifera</taxon>
        <taxon>Eurotatoria</taxon>
        <taxon>Bdelloidea</taxon>
        <taxon>Adinetida</taxon>
        <taxon>Adinetidae</taxon>
        <taxon>Adineta</taxon>
    </lineage>
</organism>
<dbReference type="InterPro" id="IPR029063">
    <property type="entry name" value="SAM-dependent_MTases_sf"/>
</dbReference>
<dbReference type="Proteomes" id="UP000663828">
    <property type="component" value="Unassembled WGS sequence"/>
</dbReference>
<evidence type="ECO:0000259" key="1">
    <source>
        <dbReference type="Pfam" id="PF08241"/>
    </source>
</evidence>
<dbReference type="Pfam" id="PF08241">
    <property type="entry name" value="Methyltransf_11"/>
    <property type="match status" value="1"/>
</dbReference>
<comment type="caution">
    <text evidence="2">The sequence shown here is derived from an EMBL/GenBank/DDBJ whole genome shotgun (WGS) entry which is preliminary data.</text>
</comment>
<dbReference type="Gene3D" id="3.40.50.150">
    <property type="entry name" value="Vaccinia Virus protein VP39"/>
    <property type="match status" value="1"/>
</dbReference>
<evidence type="ECO:0000313" key="3">
    <source>
        <dbReference type="EMBL" id="CAF1643624.1"/>
    </source>
</evidence>
<evidence type="ECO:0000313" key="4">
    <source>
        <dbReference type="Proteomes" id="UP000663828"/>
    </source>
</evidence>
<dbReference type="EMBL" id="CAJNOR010009338">
    <property type="protein sequence ID" value="CAF1643624.1"/>
    <property type="molecule type" value="Genomic_DNA"/>
</dbReference>
<dbReference type="GO" id="GO:0008757">
    <property type="term" value="F:S-adenosylmethionine-dependent methyltransferase activity"/>
    <property type="evidence" value="ECO:0007669"/>
    <property type="project" value="InterPro"/>
</dbReference>
<evidence type="ECO:0000313" key="2">
    <source>
        <dbReference type="EMBL" id="CAF1355168.1"/>
    </source>
</evidence>
<dbReference type="AlphaFoldDB" id="A0A815HQ29"/>
<dbReference type="Proteomes" id="UP000663852">
    <property type="component" value="Unassembled WGS sequence"/>
</dbReference>